<gene>
    <name evidence="3" type="ORF">GCM10022263_41210</name>
</gene>
<evidence type="ECO:0000313" key="4">
    <source>
        <dbReference type="Proteomes" id="UP001500301"/>
    </source>
</evidence>
<dbReference type="PANTHER" id="PTHR33371">
    <property type="entry name" value="INTERMEMBRANE PHOSPHOLIPID TRANSPORT SYSTEM BINDING PROTEIN MLAD-RELATED"/>
    <property type="match status" value="1"/>
</dbReference>
<dbReference type="EMBL" id="BAABBB010000026">
    <property type="protein sequence ID" value="GAA3549946.1"/>
    <property type="molecule type" value="Genomic_DNA"/>
</dbReference>
<reference evidence="4" key="1">
    <citation type="journal article" date="2019" name="Int. J. Syst. Evol. Microbiol.">
        <title>The Global Catalogue of Microorganisms (GCM) 10K type strain sequencing project: providing services to taxonomists for standard genome sequencing and annotation.</title>
        <authorList>
            <consortium name="The Broad Institute Genomics Platform"/>
            <consortium name="The Broad Institute Genome Sequencing Center for Infectious Disease"/>
            <person name="Wu L."/>
            <person name="Ma J."/>
        </authorList>
    </citation>
    <scope>NUCLEOTIDE SEQUENCE [LARGE SCALE GENOMIC DNA]</scope>
    <source>
        <strain evidence="4">JCM 17460</strain>
    </source>
</reference>
<dbReference type="InterPro" id="IPR024516">
    <property type="entry name" value="Mce_C"/>
</dbReference>
<keyword evidence="4" id="KW-1185">Reference proteome</keyword>
<evidence type="ECO:0000313" key="3">
    <source>
        <dbReference type="EMBL" id="GAA3549946.1"/>
    </source>
</evidence>
<proteinExistence type="predicted"/>
<accession>A0ABP6WFB3</accession>
<feature type="domain" description="Mce/MlaD" evidence="1">
    <location>
        <begin position="41"/>
        <end position="116"/>
    </location>
</feature>
<dbReference type="Proteomes" id="UP001500301">
    <property type="component" value="Unassembled WGS sequence"/>
</dbReference>
<feature type="domain" description="Mammalian cell entry C-terminal" evidence="2">
    <location>
        <begin position="120"/>
        <end position="306"/>
    </location>
</feature>
<sequence length="325" mass="34672">MPMKPVRDRNPTVVGVIGVAILVLGLALALNVKRLPLIGDGETYRAQFTEVGGLKKGDDVRMAGVRVGKVTALDLDGATVTVSFTMSSHADDLRSDTEAAIRIKTLLGTMYVALEPKGTGRLDAGDTIPTARTTPPYDVVAAFSDLATTTQQIDTDQLAHAMDVLADASEHTPEGFRGTVDGITRLSRNLVKRDEQIDALLKNLSGVADTLDARKGELARLFRDGGTLFAALTARRDAVHDLLVAVRDLSTQLRGLVRDTSAALKPTLVHLDSVLDVLEANEKNIDAALEKLPAFYDGVNSATGNGPWIDGFIYNLMSMLGVPGL</sequence>
<dbReference type="Pfam" id="PF11887">
    <property type="entry name" value="Mce4_CUP1"/>
    <property type="match status" value="1"/>
</dbReference>
<evidence type="ECO:0000259" key="1">
    <source>
        <dbReference type="Pfam" id="PF02470"/>
    </source>
</evidence>
<protein>
    <submittedName>
        <fullName evidence="3">MCE family protein</fullName>
    </submittedName>
</protein>
<dbReference type="NCBIfam" id="TIGR00996">
    <property type="entry name" value="Mtu_fam_mce"/>
    <property type="match status" value="1"/>
</dbReference>
<dbReference type="InterPro" id="IPR005693">
    <property type="entry name" value="Mce"/>
</dbReference>
<dbReference type="RefSeq" id="WP_218234749.1">
    <property type="nucleotide sequence ID" value="NZ_BAABBB010000026.1"/>
</dbReference>
<comment type="caution">
    <text evidence="3">The sequence shown here is derived from an EMBL/GenBank/DDBJ whole genome shotgun (WGS) entry which is preliminary data.</text>
</comment>
<dbReference type="PANTHER" id="PTHR33371:SF18">
    <property type="entry name" value="MCE-FAMILY PROTEIN MCE3C"/>
    <property type="match status" value="1"/>
</dbReference>
<evidence type="ECO:0000259" key="2">
    <source>
        <dbReference type="Pfam" id="PF11887"/>
    </source>
</evidence>
<name>A0ABP6WFB3_9ACTN</name>
<dbReference type="InterPro" id="IPR003399">
    <property type="entry name" value="Mce/MlaD"/>
</dbReference>
<dbReference type="Pfam" id="PF02470">
    <property type="entry name" value="MlaD"/>
    <property type="match status" value="1"/>
</dbReference>
<dbReference type="InterPro" id="IPR052336">
    <property type="entry name" value="MlaD_Phospholipid_Transporter"/>
</dbReference>
<organism evidence="3 4">
    <name type="scientific">Nocardioides daeguensis</name>
    <dbReference type="NCBI Taxonomy" id="908359"/>
    <lineage>
        <taxon>Bacteria</taxon>
        <taxon>Bacillati</taxon>
        <taxon>Actinomycetota</taxon>
        <taxon>Actinomycetes</taxon>
        <taxon>Propionibacteriales</taxon>
        <taxon>Nocardioidaceae</taxon>
        <taxon>Nocardioides</taxon>
    </lineage>
</organism>